<dbReference type="PANTHER" id="PTHR43201:SF5">
    <property type="entry name" value="MEDIUM-CHAIN ACYL-COA LIGASE ACSF2, MITOCHONDRIAL"/>
    <property type="match status" value="1"/>
</dbReference>
<gene>
    <name evidence="4" type="ORF">ACFQ07_04450</name>
</gene>
<comment type="caution">
    <text evidence="4">The sequence shown here is derived from an EMBL/GenBank/DDBJ whole genome shotgun (WGS) entry which is preliminary data.</text>
</comment>
<dbReference type="InterPro" id="IPR042099">
    <property type="entry name" value="ANL_N_sf"/>
</dbReference>
<evidence type="ECO:0000313" key="4">
    <source>
        <dbReference type="EMBL" id="MFD0851454.1"/>
    </source>
</evidence>
<protein>
    <submittedName>
        <fullName evidence="4">AMP-binding protein</fullName>
    </submittedName>
</protein>
<keyword evidence="5" id="KW-1185">Reference proteome</keyword>
<dbReference type="PANTHER" id="PTHR43201">
    <property type="entry name" value="ACYL-COA SYNTHETASE"/>
    <property type="match status" value="1"/>
</dbReference>
<dbReference type="InterPro" id="IPR000873">
    <property type="entry name" value="AMP-dep_synth/lig_dom"/>
</dbReference>
<sequence length="172" mass="18569">RTLGFETRQLAEMYPPDRGAQLTAAPVGHFIGMLNAFLIPVIEGAPVNLMDVWDPGRALELMRTKNLSVGGGATYFMTSLLDHPDFTPEHAPFIKYAGLGGSSVPAAVCKRLERLGVTVYRSYGSTEHPSITRSMYDAPAEKRLFTDGDPMPGVEMRLGADGGIVSRGPDLC</sequence>
<name>A0ABW3CC06_9ACTN</name>
<dbReference type="SUPFAM" id="SSF56801">
    <property type="entry name" value="Acetyl-CoA synthetase-like"/>
    <property type="match status" value="1"/>
</dbReference>
<keyword evidence="2" id="KW-0436">Ligase</keyword>
<feature type="non-terminal residue" evidence="4">
    <location>
        <position position="172"/>
    </location>
</feature>
<evidence type="ECO:0000256" key="2">
    <source>
        <dbReference type="ARBA" id="ARBA00022598"/>
    </source>
</evidence>
<reference evidence="5" key="1">
    <citation type="journal article" date="2019" name="Int. J. Syst. Evol. Microbiol.">
        <title>The Global Catalogue of Microorganisms (GCM) 10K type strain sequencing project: providing services to taxonomists for standard genome sequencing and annotation.</title>
        <authorList>
            <consortium name="The Broad Institute Genomics Platform"/>
            <consortium name="The Broad Institute Genome Sequencing Center for Infectious Disease"/>
            <person name="Wu L."/>
            <person name="Ma J."/>
        </authorList>
    </citation>
    <scope>NUCLEOTIDE SEQUENCE [LARGE SCALE GENOMIC DNA]</scope>
    <source>
        <strain evidence="5">JCM 31696</strain>
    </source>
</reference>
<feature type="non-terminal residue" evidence="4">
    <location>
        <position position="1"/>
    </location>
</feature>
<dbReference type="Proteomes" id="UP001597083">
    <property type="component" value="Unassembled WGS sequence"/>
</dbReference>
<organism evidence="4 5">
    <name type="scientific">Actinomadura adrarensis</name>
    <dbReference type="NCBI Taxonomy" id="1819600"/>
    <lineage>
        <taxon>Bacteria</taxon>
        <taxon>Bacillati</taxon>
        <taxon>Actinomycetota</taxon>
        <taxon>Actinomycetes</taxon>
        <taxon>Streptosporangiales</taxon>
        <taxon>Thermomonosporaceae</taxon>
        <taxon>Actinomadura</taxon>
    </lineage>
</organism>
<comment type="similarity">
    <text evidence="1">Belongs to the ATP-dependent AMP-binding enzyme family.</text>
</comment>
<dbReference type="Pfam" id="PF00501">
    <property type="entry name" value="AMP-binding"/>
    <property type="match status" value="1"/>
</dbReference>
<accession>A0ABW3CC06</accession>
<evidence type="ECO:0000313" key="5">
    <source>
        <dbReference type="Proteomes" id="UP001597083"/>
    </source>
</evidence>
<evidence type="ECO:0000259" key="3">
    <source>
        <dbReference type="Pfam" id="PF00501"/>
    </source>
</evidence>
<dbReference type="Gene3D" id="3.40.50.12780">
    <property type="entry name" value="N-terminal domain of ligase-like"/>
    <property type="match status" value="1"/>
</dbReference>
<evidence type="ECO:0000256" key="1">
    <source>
        <dbReference type="ARBA" id="ARBA00006432"/>
    </source>
</evidence>
<dbReference type="EMBL" id="JBHTIR010000485">
    <property type="protein sequence ID" value="MFD0851454.1"/>
    <property type="molecule type" value="Genomic_DNA"/>
</dbReference>
<feature type="domain" description="AMP-dependent synthetase/ligase" evidence="3">
    <location>
        <begin position="20"/>
        <end position="159"/>
    </location>
</feature>
<proteinExistence type="inferred from homology"/>